<reference evidence="1 2" key="1">
    <citation type="submission" date="2020-08" db="EMBL/GenBank/DDBJ databases">
        <title>Genomic Encyclopedia of Type Strains, Phase IV (KMG-IV): sequencing the most valuable type-strain genomes for metagenomic binning, comparative biology and taxonomic classification.</title>
        <authorList>
            <person name="Goeker M."/>
        </authorList>
    </citation>
    <scope>NUCLEOTIDE SEQUENCE [LARGE SCALE GENOMIC DNA]</scope>
    <source>
        <strain evidence="1 2">DSM 22975</strain>
    </source>
</reference>
<dbReference type="Proteomes" id="UP000585721">
    <property type="component" value="Unassembled WGS sequence"/>
</dbReference>
<sequence>MKVYLAAIAIYCNAVKGLSALQLARDLDVQNKTAFALAHKIRE</sequence>
<protein>
    <submittedName>
        <fullName evidence="1">Uncharacterized protein</fullName>
    </submittedName>
</protein>
<comment type="caution">
    <text evidence="1">The sequence shown here is derived from an EMBL/GenBank/DDBJ whole genome shotgun (WGS) entry which is preliminary data.</text>
</comment>
<dbReference type="EMBL" id="JACHGR010000001">
    <property type="protein sequence ID" value="MBB6054470.1"/>
    <property type="molecule type" value="Genomic_DNA"/>
</dbReference>
<evidence type="ECO:0000313" key="1">
    <source>
        <dbReference type="EMBL" id="MBB6054470.1"/>
    </source>
</evidence>
<evidence type="ECO:0000313" key="2">
    <source>
        <dbReference type="Proteomes" id="UP000585721"/>
    </source>
</evidence>
<organism evidence="1 2">
    <name type="scientific">Tolumonas osonensis</name>
    <dbReference type="NCBI Taxonomy" id="675874"/>
    <lineage>
        <taxon>Bacteria</taxon>
        <taxon>Pseudomonadati</taxon>
        <taxon>Pseudomonadota</taxon>
        <taxon>Gammaproteobacteria</taxon>
        <taxon>Aeromonadales</taxon>
        <taxon>Aeromonadaceae</taxon>
        <taxon>Tolumonas</taxon>
    </lineage>
</organism>
<name>A0A841GHW0_9GAMM</name>
<proteinExistence type="predicted"/>
<accession>A0A841GHW0</accession>
<keyword evidence="2" id="KW-1185">Reference proteome</keyword>
<gene>
    <name evidence="1" type="ORF">HNR75_000335</name>
</gene>
<dbReference type="AlphaFoldDB" id="A0A841GHW0"/>